<proteinExistence type="predicted"/>
<keyword evidence="1" id="KW-0472">Membrane</keyword>
<evidence type="ECO:0000256" key="1">
    <source>
        <dbReference type="SAM" id="Phobius"/>
    </source>
</evidence>
<evidence type="ECO:0000313" key="2">
    <source>
        <dbReference type="EMBL" id="KAI8043931.1"/>
    </source>
</evidence>
<keyword evidence="1" id="KW-1133">Transmembrane helix</keyword>
<dbReference type="EMBL" id="JAMKOV010000001">
    <property type="protein sequence ID" value="KAI8043931.1"/>
    <property type="molecule type" value="Genomic_DNA"/>
</dbReference>
<comment type="caution">
    <text evidence="2">The sequence shown here is derived from an EMBL/GenBank/DDBJ whole genome shotgun (WGS) entry which is preliminary data.</text>
</comment>
<dbReference type="AlphaFoldDB" id="A0A9P9YVM7"/>
<evidence type="ECO:0000313" key="3">
    <source>
        <dbReference type="Proteomes" id="UP001059596"/>
    </source>
</evidence>
<name>A0A9P9YVM7_9MUSC</name>
<feature type="transmembrane region" description="Helical" evidence="1">
    <location>
        <begin position="12"/>
        <end position="31"/>
    </location>
</feature>
<dbReference type="Proteomes" id="UP001059596">
    <property type="component" value="Chromosome 3R"/>
</dbReference>
<protein>
    <submittedName>
        <fullName evidence="2">Uncharacterized protein</fullName>
    </submittedName>
</protein>
<organism evidence="2 3">
    <name type="scientific">Drosophila gunungcola</name>
    <name type="common">fruit fly</name>
    <dbReference type="NCBI Taxonomy" id="103775"/>
    <lineage>
        <taxon>Eukaryota</taxon>
        <taxon>Metazoa</taxon>
        <taxon>Ecdysozoa</taxon>
        <taxon>Arthropoda</taxon>
        <taxon>Hexapoda</taxon>
        <taxon>Insecta</taxon>
        <taxon>Pterygota</taxon>
        <taxon>Neoptera</taxon>
        <taxon>Endopterygota</taxon>
        <taxon>Diptera</taxon>
        <taxon>Brachycera</taxon>
        <taxon>Muscomorpha</taxon>
        <taxon>Ephydroidea</taxon>
        <taxon>Drosophilidae</taxon>
        <taxon>Drosophila</taxon>
        <taxon>Sophophora</taxon>
    </lineage>
</organism>
<keyword evidence="1" id="KW-0812">Transmembrane</keyword>
<gene>
    <name evidence="2" type="ORF">M5D96_000079</name>
</gene>
<accession>A0A9P9YVM7</accession>
<keyword evidence="3" id="KW-1185">Reference proteome</keyword>
<sequence length="54" mass="6261">MFLARWCGNFRCCFVSATATILLWPLLFSFLPQLKVKIQVFTAKGKKFVCMPRC</sequence>
<reference evidence="2" key="1">
    <citation type="journal article" date="2023" name="Genome Biol. Evol.">
        <title>Long-read-based Genome Assembly of Drosophila gunungcola Reveals Fewer Chemosensory Genes in Flower-breeding Species.</title>
        <authorList>
            <person name="Negi A."/>
            <person name="Liao B.Y."/>
            <person name="Yeh S.D."/>
        </authorList>
    </citation>
    <scope>NUCLEOTIDE SEQUENCE</scope>
    <source>
        <strain evidence="2">Sukarami</strain>
    </source>
</reference>